<organism evidence="3 4">
    <name type="scientific">Thioclava indica</name>
    <dbReference type="NCBI Taxonomy" id="1353528"/>
    <lineage>
        <taxon>Bacteria</taxon>
        <taxon>Pseudomonadati</taxon>
        <taxon>Pseudomonadota</taxon>
        <taxon>Alphaproteobacteria</taxon>
        <taxon>Rhodobacterales</taxon>
        <taxon>Paracoccaceae</taxon>
        <taxon>Thioclava</taxon>
    </lineage>
</organism>
<dbReference type="Proteomes" id="UP000027471">
    <property type="component" value="Unassembled WGS sequence"/>
</dbReference>
<dbReference type="PANTHER" id="PTHR37089">
    <property type="entry name" value="PROTEIN U-RELATED"/>
    <property type="match status" value="1"/>
</dbReference>
<keyword evidence="4" id="KW-1185">Reference proteome</keyword>
<feature type="signal peptide" evidence="1">
    <location>
        <begin position="1"/>
        <end position="31"/>
    </location>
</feature>
<proteinExistence type="predicted"/>
<evidence type="ECO:0000256" key="1">
    <source>
        <dbReference type="SAM" id="SignalP"/>
    </source>
</evidence>
<feature type="domain" description="Spore coat protein U/FanG" evidence="2">
    <location>
        <begin position="24"/>
        <end position="164"/>
    </location>
</feature>
<evidence type="ECO:0000259" key="2">
    <source>
        <dbReference type="Pfam" id="PF05229"/>
    </source>
</evidence>
<feature type="domain" description="Spore coat protein U/FanG" evidence="2">
    <location>
        <begin position="192"/>
        <end position="324"/>
    </location>
</feature>
<dbReference type="eggNOG" id="COG5430">
    <property type="taxonomic scope" value="Bacteria"/>
</dbReference>
<dbReference type="Pfam" id="PF05229">
    <property type="entry name" value="SCPU"/>
    <property type="match status" value="2"/>
</dbReference>
<name>A0A074JRK3_9RHOB</name>
<evidence type="ECO:0000313" key="3">
    <source>
        <dbReference type="EMBL" id="KEO60256.1"/>
    </source>
</evidence>
<dbReference type="InterPro" id="IPR007893">
    <property type="entry name" value="Spore_coat_U/FanG"/>
</dbReference>
<keyword evidence="1" id="KW-0732">Signal</keyword>
<dbReference type="RefSeq" id="WP_038130187.1">
    <property type="nucleotide sequence ID" value="NZ_AUNB01000020.1"/>
</dbReference>
<feature type="chain" id="PRO_5001697050" description="Spore coat protein U/FanG domain-containing protein" evidence="1">
    <location>
        <begin position="32"/>
        <end position="327"/>
    </location>
</feature>
<dbReference type="OrthoDB" id="7619526at2"/>
<dbReference type="InterPro" id="IPR053167">
    <property type="entry name" value="Spore_coat_component"/>
</dbReference>
<sequence length="327" mass="33184">MSVLTTYAARLIALVAPLILALMMSVSSARAATCDAVMSDVDFGSVSLRAGVVNQSSGTLKISCSGLVGLLLEMCVTFGPGSGGAGGGNNPRYMTGSSGDSLSYQLSESATNLTGAPLDTVTQSVTILLLNGALLGLGSGEATVPVYARILSTGSATPTGHYESQFSGAGNISISYGTASCTGALSQTAPVGSFTVSADVTASCELSVSPMNFGQLSSVINSNVDATASVDVSCSQNTPYSITMDMGTGSGVSDPAHRKMRNAAYSLDYGLYRDSARSQPWGKTPAQSASGTGSGTNQHFPVYGRLHAGQTGYLGSYSDSVIVTINY</sequence>
<dbReference type="AlphaFoldDB" id="A0A074JRK3"/>
<dbReference type="EMBL" id="AUNB01000020">
    <property type="protein sequence ID" value="KEO60256.1"/>
    <property type="molecule type" value="Genomic_DNA"/>
</dbReference>
<evidence type="ECO:0000313" key="4">
    <source>
        <dbReference type="Proteomes" id="UP000027471"/>
    </source>
</evidence>
<reference evidence="3 4" key="1">
    <citation type="journal article" date="2015" name="Antonie Van Leeuwenhoek">
        <title>Thioclava indica sp. nov., isolated from surface seawater of the Indian Ocean.</title>
        <authorList>
            <person name="Liu Y."/>
            <person name="Lai Q."/>
            <person name="Du J."/>
            <person name="Xu H."/>
            <person name="Jiang L."/>
            <person name="Shao Z."/>
        </authorList>
    </citation>
    <scope>NUCLEOTIDE SEQUENCE [LARGE SCALE GENOMIC DNA]</scope>
    <source>
        <strain evidence="3 4">DT23-4</strain>
    </source>
</reference>
<accession>A0A074JRK3</accession>
<dbReference type="PANTHER" id="PTHR37089:SF4">
    <property type="entry name" value="EXPORTED PROTEIN"/>
    <property type="match status" value="1"/>
</dbReference>
<dbReference type="STRING" id="1353528.DT23_13570"/>
<comment type="caution">
    <text evidence="3">The sequence shown here is derived from an EMBL/GenBank/DDBJ whole genome shotgun (WGS) entry which is preliminary data.</text>
</comment>
<protein>
    <recommendedName>
        <fullName evidence="2">Spore coat protein U/FanG domain-containing protein</fullName>
    </recommendedName>
</protein>
<gene>
    <name evidence="3" type="ORF">DT23_13570</name>
</gene>
<dbReference type="SMART" id="SM00972">
    <property type="entry name" value="SCPU"/>
    <property type="match status" value="2"/>
</dbReference>